<keyword evidence="5 13" id="KW-0732">Signal</keyword>
<evidence type="ECO:0000313" key="15">
    <source>
        <dbReference type="EMBL" id="ESO92392.1"/>
    </source>
</evidence>
<dbReference type="GO" id="GO:0006457">
    <property type="term" value="P:protein folding"/>
    <property type="evidence" value="ECO:0007669"/>
    <property type="project" value="TreeGrafter"/>
</dbReference>
<dbReference type="CDD" id="cd02961">
    <property type="entry name" value="PDI_a_family"/>
    <property type="match status" value="1"/>
</dbReference>
<dbReference type="EMBL" id="KB202094">
    <property type="protein sequence ID" value="ESO92392.1"/>
    <property type="molecule type" value="Genomic_DNA"/>
</dbReference>
<dbReference type="RefSeq" id="XP_009056950.1">
    <property type="nucleotide sequence ID" value="XM_009058702.1"/>
</dbReference>
<dbReference type="FunFam" id="3.40.30.10:FF:000017">
    <property type="entry name" value="Protein disulfide-isomerase A4"/>
    <property type="match status" value="1"/>
</dbReference>
<dbReference type="InterPro" id="IPR005788">
    <property type="entry name" value="PDI_thioredoxin-like_dom"/>
</dbReference>
<feature type="domain" description="Thioredoxin" evidence="14">
    <location>
        <begin position="343"/>
        <end position="472"/>
    </location>
</feature>
<comment type="similarity">
    <text evidence="3 12">Belongs to the protein disulfide isomerase family.</text>
</comment>
<evidence type="ECO:0000256" key="10">
    <source>
        <dbReference type="ARBA" id="ARBA00023284"/>
    </source>
</evidence>
<reference evidence="15 16" key="1">
    <citation type="journal article" date="2013" name="Nature">
        <title>Insights into bilaterian evolution from three spiralian genomes.</title>
        <authorList>
            <person name="Simakov O."/>
            <person name="Marletaz F."/>
            <person name="Cho S.J."/>
            <person name="Edsinger-Gonzales E."/>
            <person name="Havlak P."/>
            <person name="Hellsten U."/>
            <person name="Kuo D.H."/>
            <person name="Larsson T."/>
            <person name="Lv J."/>
            <person name="Arendt D."/>
            <person name="Savage R."/>
            <person name="Osoegawa K."/>
            <person name="de Jong P."/>
            <person name="Grimwood J."/>
            <person name="Chapman J.A."/>
            <person name="Shapiro H."/>
            <person name="Aerts A."/>
            <person name="Otillar R.P."/>
            <person name="Terry A.Y."/>
            <person name="Boore J.L."/>
            <person name="Grigoriev I.V."/>
            <person name="Lindberg D.R."/>
            <person name="Seaver E.C."/>
            <person name="Weisblat D.A."/>
            <person name="Putnam N.H."/>
            <person name="Rokhsar D.S."/>
        </authorList>
    </citation>
    <scope>NUCLEOTIDE SEQUENCE [LARGE SCALE GENOMIC DNA]</scope>
</reference>
<dbReference type="InterPro" id="IPR036249">
    <property type="entry name" value="Thioredoxin-like_sf"/>
</dbReference>
<dbReference type="CDD" id="cd03073">
    <property type="entry name" value="PDI_b'_ERp72_ERp57"/>
    <property type="match status" value="1"/>
</dbReference>
<keyword evidence="16" id="KW-1185">Reference proteome</keyword>
<dbReference type="KEGG" id="lgi:LOTGIDRAFT_190816"/>
<evidence type="ECO:0000256" key="3">
    <source>
        <dbReference type="ARBA" id="ARBA00006347"/>
    </source>
</evidence>
<proteinExistence type="inferred from homology"/>
<dbReference type="FunFam" id="3.40.30.10:FF:000077">
    <property type="entry name" value="Protein disulfide-isomerase"/>
    <property type="match status" value="1"/>
</dbReference>
<evidence type="ECO:0000256" key="7">
    <source>
        <dbReference type="ARBA" id="ARBA00022824"/>
    </source>
</evidence>
<dbReference type="PRINTS" id="PR00421">
    <property type="entry name" value="THIOREDOXIN"/>
</dbReference>
<gene>
    <name evidence="15" type="ORF">LOTGIDRAFT_190816</name>
</gene>
<dbReference type="EC" id="5.3.4.1" evidence="4 13"/>
<evidence type="ECO:0000256" key="6">
    <source>
        <dbReference type="ARBA" id="ARBA00022737"/>
    </source>
</evidence>
<dbReference type="Pfam" id="PF00085">
    <property type="entry name" value="Thioredoxin"/>
    <property type="match status" value="2"/>
</dbReference>
<dbReference type="Gene3D" id="3.40.30.10">
    <property type="entry name" value="Glutaredoxin"/>
    <property type="match status" value="4"/>
</dbReference>
<dbReference type="HOGENOM" id="CLU_025879_6_0_1"/>
<feature type="domain" description="Thioredoxin" evidence="14">
    <location>
        <begin position="10"/>
        <end position="126"/>
    </location>
</feature>
<evidence type="ECO:0000256" key="13">
    <source>
        <dbReference type="RuleBase" id="RU361130"/>
    </source>
</evidence>
<dbReference type="PANTHER" id="PTHR18929">
    <property type="entry name" value="PROTEIN DISULFIDE ISOMERASE"/>
    <property type="match status" value="1"/>
</dbReference>
<comment type="subcellular location">
    <subcellularLocation>
        <location evidence="2">Endoplasmic reticulum lumen</location>
    </subcellularLocation>
</comment>
<feature type="disulfide bond" description="Redox-active" evidence="11">
    <location>
        <begin position="393"/>
        <end position="396"/>
    </location>
</feature>
<evidence type="ECO:0000256" key="8">
    <source>
        <dbReference type="ARBA" id="ARBA00023157"/>
    </source>
</evidence>
<keyword evidence="10 11" id="KW-0676">Redox-active center</keyword>
<dbReference type="PROSITE" id="PS51352">
    <property type="entry name" value="THIOREDOXIN_2"/>
    <property type="match status" value="2"/>
</dbReference>
<dbReference type="Proteomes" id="UP000030746">
    <property type="component" value="Unassembled WGS sequence"/>
</dbReference>
<accession>V4A6R2</accession>
<evidence type="ECO:0000256" key="9">
    <source>
        <dbReference type="ARBA" id="ARBA00023235"/>
    </source>
</evidence>
<keyword evidence="6" id="KW-0677">Repeat</keyword>
<dbReference type="GO" id="GO:0003756">
    <property type="term" value="F:protein disulfide isomerase activity"/>
    <property type="evidence" value="ECO:0007669"/>
    <property type="project" value="UniProtKB-EC"/>
</dbReference>
<dbReference type="SUPFAM" id="SSF52833">
    <property type="entry name" value="Thioredoxin-like"/>
    <property type="match status" value="4"/>
</dbReference>
<dbReference type="GO" id="GO:0034976">
    <property type="term" value="P:response to endoplasmic reticulum stress"/>
    <property type="evidence" value="ECO:0007669"/>
    <property type="project" value="TreeGrafter"/>
</dbReference>
<sequence>MKSLVFLISVFVASIAADDVLVFTDSDFSTKASEHDLALIEFYAPWCGHCKKLAPEYEKAASTLKSNDPPVALAKVDCTVEKDVCSKYGVSGYPTLKIFRNGEFSEDYNGPREAGGIVKLMKSKAGPTSTLLETLEQAEKIAKSSEYAAIGFFKSLDSELGKTFQKVADAISGDLKFAHTENADIMKKFGFKDKIVLFRPKKFQSKFEDHQLEYKDDSKLHTLKNWVQENILGLCSHRTPDNADKLKKPLFVAYYDVDYVKNEKGTNYWRNRVMKVGKKLRDAGKNLYFGVSNSGEFAHEMSECGLNSQGDKPKVCAWDSRDRKFAMSEEFSMETFEKFINDVLEGKLEPYLKSEPIPDNTDVPVKTVVAKNFEEIVNDENKDVLIEFYAPWCGHCKSLAPKYEELAEALKDEKEITIAKMDATANDVSKPYDVTGFPTLYFVPKDKKDNPVKYNGGREVGDFIKYLAKEATNELSGYKRNGKKKKTEL</sequence>
<dbReference type="GO" id="GO:0005788">
    <property type="term" value="C:endoplasmic reticulum lumen"/>
    <property type="evidence" value="ECO:0007669"/>
    <property type="project" value="UniProtKB-SubCell"/>
</dbReference>
<dbReference type="InterPro" id="IPR005792">
    <property type="entry name" value="Prot_disulphide_isomerase"/>
</dbReference>
<dbReference type="NCBIfam" id="TIGR01126">
    <property type="entry name" value="pdi_dom"/>
    <property type="match status" value="2"/>
</dbReference>
<keyword evidence="8 11" id="KW-1015">Disulfide bond</keyword>
<evidence type="ECO:0000256" key="2">
    <source>
        <dbReference type="ARBA" id="ARBA00004319"/>
    </source>
</evidence>
<dbReference type="InterPro" id="IPR017937">
    <property type="entry name" value="Thioredoxin_CS"/>
</dbReference>
<evidence type="ECO:0000313" key="16">
    <source>
        <dbReference type="Proteomes" id="UP000030746"/>
    </source>
</evidence>
<feature type="signal peptide" evidence="13">
    <location>
        <begin position="1"/>
        <end position="17"/>
    </location>
</feature>
<dbReference type="InterPro" id="IPR013766">
    <property type="entry name" value="Thioredoxin_domain"/>
</dbReference>
<keyword evidence="9 13" id="KW-0413">Isomerase</keyword>
<dbReference type="PANTHER" id="PTHR18929:SF132">
    <property type="entry name" value="PROTEIN DISULFIDE-ISOMERASE A3"/>
    <property type="match status" value="1"/>
</dbReference>
<dbReference type="OMA" id="HRTQDSV"/>
<dbReference type="Pfam" id="PF13848">
    <property type="entry name" value="Thioredoxin_6"/>
    <property type="match status" value="1"/>
</dbReference>
<dbReference type="AlphaFoldDB" id="V4A6R2"/>
<dbReference type="GeneID" id="20244913"/>
<evidence type="ECO:0000256" key="4">
    <source>
        <dbReference type="ARBA" id="ARBA00012723"/>
    </source>
</evidence>
<dbReference type="CTD" id="20244913"/>
<evidence type="ECO:0000256" key="1">
    <source>
        <dbReference type="ARBA" id="ARBA00001182"/>
    </source>
</evidence>
<evidence type="ECO:0000256" key="11">
    <source>
        <dbReference type="PIRSR" id="PIRSR605792-51"/>
    </source>
</evidence>
<comment type="catalytic activity">
    <reaction evidence="1 13">
        <text>Catalyzes the rearrangement of -S-S- bonds in proteins.</text>
        <dbReference type="EC" id="5.3.4.1"/>
    </reaction>
</comment>
<feature type="disulfide bond" description="Redox-active" evidence="11">
    <location>
        <begin position="47"/>
        <end position="50"/>
    </location>
</feature>
<organism evidence="15 16">
    <name type="scientific">Lottia gigantea</name>
    <name type="common">Giant owl limpet</name>
    <dbReference type="NCBI Taxonomy" id="225164"/>
    <lineage>
        <taxon>Eukaryota</taxon>
        <taxon>Metazoa</taxon>
        <taxon>Spiralia</taxon>
        <taxon>Lophotrochozoa</taxon>
        <taxon>Mollusca</taxon>
        <taxon>Gastropoda</taxon>
        <taxon>Patellogastropoda</taxon>
        <taxon>Lottioidea</taxon>
        <taxon>Lottiidae</taxon>
        <taxon>Lottia</taxon>
    </lineage>
</organism>
<protein>
    <recommendedName>
        <fullName evidence="4 13">Protein disulfide-isomerase</fullName>
        <ecNumber evidence="4 13">5.3.4.1</ecNumber>
    </recommendedName>
</protein>
<dbReference type="FunFam" id="3.40.30.10:FF:000303">
    <property type="entry name" value="Protein disulfide-isomerase"/>
    <property type="match status" value="1"/>
</dbReference>
<dbReference type="NCBIfam" id="TIGR01130">
    <property type="entry name" value="ER_PDI_fam"/>
    <property type="match status" value="1"/>
</dbReference>
<evidence type="ECO:0000259" key="14">
    <source>
        <dbReference type="PROSITE" id="PS51352"/>
    </source>
</evidence>
<dbReference type="STRING" id="225164.V4A6R2"/>
<evidence type="ECO:0000256" key="5">
    <source>
        <dbReference type="ARBA" id="ARBA00022729"/>
    </source>
</evidence>
<dbReference type="FunFam" id="3.40.30.10:FF:000045">
    <property type="entry name" value="Disulfide-isomerase A3"/>
    <property type="match status" value="1"/>
</dbReference>
<dbReference type="OrthoDB" id="427280at2759"/>
<feature type="chain" id="PRO_5005148351" description="Protein disulfide-isomerase" evidence="13">
    <location>
        <begin position="18"/>
        <end position="489"/>
    </location>
</feature>
<keyword evidence="7" id="KW-0256">Endoplasmic reticulum</keyword>
<dbReference type="CDD" id="cd02995">
    <property type="entry name" value="PDI_a_PDI_a'_C"/>
    <property type="match status" value="1"/>
</dbReference>
<evidence type="ECO:0000256" key="12">
    <source>
        <dbReference type="RuleBase" id="RU004208"/>
    </source>
</evidence>
<name>V4A6R2_LOTGI</name>
<dbReference type="PROSITE" id="PS00194">
    <property type="entry name" value="THIOREDOXIN_1"/>
    <property type="match status" value="2"/>
</dbReference>